<dbReference type="InterPro" id="IPR029044">
    <property type="entry name" value="Nucleotide-diphossugar_trans"/>
</dbReference>
<dbReference type="RefSeq" id="WP_311666367.1">
    <property type="nucleotide sequence ID" value="NZ_JAVREO010000004.1"/>
</dbReference>
<dbReference type="InterPro" id="IPR025877">
    <property type="entry name" value="MobA-like_NTP_Trfase"/>
</dbReference>
<dbReference type="Proteomes" id="UP001183410">
    <property type="component" value="Unassembled WGS sequence"/>
</dbReference>
<accession>A0ABU2JMY1</accession>
<proteinExistence type="predicted"/>
<dbReference type="SUPFAM" id="SSF53448">
    <property type="entry name" value="Nucleotide-diphospho-sugar transferases"/>
    <property type="match status" value="1"/>
</dbReference>
<comment type="caution">
    <text evidence="2">The sequence shown here is derived from an EMBL/GenBank/DDBJ whole genome shotgun (WGS) entry which is preliminary data.</text>
</comment>
<dbReference type="PANTHER" id="PTHR43777">
    <property type="entry name" value="MOLYBDENUM COFACTOR CYTIDYLYLTRANSFERASE"/>
    <property type="match status" value="1"/>
</dbReference>
<evidence type="ECO:0000313" key="3">
    <source>
        <dbReference type="Proteomes" id="UP001183410"/>
    </source>
</evidence>
<feature type="domain" description="MobA-like NTP transferase" evidence="1">
    <location>
        <begin position="6"/>
        <end position="169"/>
    </location>
</feature>
<dbReference type="Pfam" id="PF12804">
    <property type="entry name" value="NTP_transf_3"/>
    <property type="match status" value="1"/>
</dbReference>
<dbReference type="PANTHER" id="PTHR43777:SF1">
    <property type="entry name" value="MOLYBDENUM COFACTOR CYTIDYLYLTRANSFERASE"/>
    <property type="match status" value="1"/>
</dbReference>
<keyword evidence="3" id="KW-1185">Reference proteome</keyword>
<protein>
    <submittedName>
        <fullName evidence="2">Nucleotidyltransferase family protein</fullName>
    </submittedName>
</protein>
<dbReference type="Gene3D" id="3.90.550.10">
    <property type="entry name" value="Spore Coat Polysaccharide Biosynthesis Protein SpsA, Chain A"/>
    <property type="match status" value="1"/>
</dbReference>
<gene>
    <name evidence="2" type="ORF">RM844_08585</name>
</gene>
<dbReference type="EMBL" id="JAVREO010000004">
    <property type="protein sequence ID" value="MDT0266350.1"/>
    <property type="molecule type" value="Genomic_DNA"/>
</dbReference>
<organism evidence="2 3">
    <name type="scientific">Streptomyces chisholmiae</name>
    <dbReference type="NCBI Taxonomy" id="3075540"/>
    <lineage>
        <taxon>Bacteria</taxon>
        <taxon>Bacillati</taxon>
        <taxon>Actinomycetota</taxon>
        <taxon>Actinomycetes</taxon>
        <taxon>Kitasatosporales</taxon>
        <taxon>Streptomycetaceae</taxon>
        <taxon>Streptomyces</taxon>
    </lineage>
</organism>
<evidence type="ECO:0000313" key="2">
    <source>
        <dbReference type="EMBL" id="MDT0266350.1"/>
    </source>
</evidence>
<dbReference type="CDD" id="cd04182">
    <property type="entry name" value="GT_2_like_f"/>
    <property type="match status" value="1"/>
</dbReference>
<evidence type="ECO:0000259" key="1">
    <source>
        <dbReference type="Pfam" id="PF12804"/>
    </source>
</evidence>
<sequence length="203" mass="20605">MARVAGVLLAAGGGRRLGGRVKALLPYRGRPLVELVVGELRAAGCAPVVVVLGAGVDEVLARAALDDCLVVRNPAWESGMGSSLRAGLAALGGLAEPPAGALVALVDQPFVGTAAMARVAGALRSPETLAAAAYRGERGHPVLLGAAHLAGVAEAARGDRGARDYLRARADRLTLVECADVADPGDLDHPADLRRLSEPPTAH</sequence>
<name>A0ABU2JMY1_9ACTN</name>
<reference evidence="3" key="1">
    <citation type="submission" date="2023-07" db="EMBL/GenBank/DDBJ databases">
        <title>30 novel species of actinomycetes from the DSMZ collection.</title>
        <authorList>
            <person name="Nouioui I."/>
        </authorList>
    </citation>
    <scope>NUCLEOTIDE SEQUENCE [LARGE SCALE GENOMIC DNA]</scope>
    <source>
        <strain evidence="3">DSM 44915</strain>
    </source>
</reference>